<feature type="coiled-coil region" evidence="8">
    <location>
        <begin position="194"/>
        <end position="240"/>
    </location>
</feature>
<dbReference type="SUPFAM" id="SSF56954">
    <property type="entry name" value="Outer membrane efflux proteins (OEP)"/>
    <property type="match status" value="1"/>
</dbReference>
<dbReference type="PATRIC" id="fig|265726.11.peg.4585"/>
<comment type="caution">
    <text evidence="10">The sequence shown here is derived from an EMBL/GenBank/DDBJ whole genome shotgun (WGS) entry which is preliminary data.</text>
</comment>
<evidence type="ECO:0000256" key="8">
    <source>
        <dbReference type="SAM" id="Coils"/>
    </source>
</evidence>
<comment type="similarity">
    <text evidence="2">Belongs to the outer membrane factor (OMF) (TC 1.B.17) family.</text>
</comment>
<dbReference type="InterPro" id="IPR003423">
    <property type="entry name" value="OMP_efflux"/>
</dbReference>
<feature type="signal peptide" evidence="9">
    <location>
        <begin position="1"/>
        <end position="26"/>
    </location>
</feature>
<reference evidence="10 11" key="1">
    <citation type="submission" date="2014-12" db="EMBL/GenBank/DDBJ databases">
        <title>Mercury Reductase activity and rhizosphere competence traits in the genome of root associated Photobacterium halotolerans MELD1.</title>
        <authorList>
            <person name="Mathew D.C."/>
            <person name="Huang C.-C."/>
        </authorList>
    </citation>
    <scope>NUCLEOTIDE SEQUENCE [LARGE SCALE GENOMIC DNA]</scope>
    <source>
        <strain evidence="10 11">MELD1</strain>
    </source>
</reference>
<dbReference type="Gene3D" id="1.20.1600.10">
    <property type="entry name" value="Outer membrane efflux proteins (OEP)"/>
    <property type="match status" value="1"/>
</dbReference>
<evidence type="ECO:0000256" key="3">
    <source>
        <dbReference type="ARBA" id="ARBA00022448"/>
    </source>
</evidence>
<dbReference type="InterPro" id="IPR051906">
    <property type="entry name" value="TolC-like"/>
</dbReference>
<dbReference type="Proteomes" id="UP000033633">
    <property type="component" value="Unassembled WGS sequence"/>
</dbReference>
<accession>A0A0F5VC42</accession>
<keyword evidence="8" id="KW-0175">Coiled coil</keyword>
<dbReference type="GO" id="GO:1990281">
    <property type="term" value="C:efflux pump complex"/>
    <property type="evidence" value="ECO:0007669"/>
    <property type="project" value="TreeGrafter"/>
</dbReference>
<evidence type="ECO:0000313" key="11">
    <source>
        <dbReference type="Proteomes" id="UP000033633"/>
    </source>
</evidence>
<name>A0A0F5VC42_9GAMM</name>
<evidence type="ECO:0000256" key="9">
    <source>
        <dbReference type="SAM" id="SignalP"/>
    </source>
</evidence>
<proteinExistence type="inferred from homology"/>
<gene>
    <name evidence="10" type="ORF">KY46_12050</name>
</gene>
<evidence type="ECO:0000256" key="1">
    <source>
        <dbReference type="ARBA" id="ARBA00004442"/>
    </source>
</evidence>
<keyword evidence="5" id="KW-0812">Transmembrane</keyword>
<keyword evidence="7" id="KW-0998">Cell outer membrane</keyword>
<protein>
    <submittedName>
        <fullName evidence="10">Membrane protein</fullName>
    </submittedName>
</protein>
<dbReference type="PANTHER" id="PTHR30026:SF5">
    <property type="entry name" value="ABC-TYPE EFFLUX SYSTEM SECRETIN COMPONENT"/>
    <property type="match status" value="1"/>
</dbReference>
<dbReference type="AlphaFoldDB" id="A0A0F5VC42"/>
<keyword evidence="3" id="KW-0813">Transport</keyword>
<comment type="subcellular location">
    <subcellularLocation>
        <location evidence="1">Cell outer membrane</location>
    </subcellularLocation>
</comment>
<evidence type="ECO:0000256" key="6">
    <source>
        <dbReference type="ARBA" id="ARBA00023136"/>
    </source>
</evidence>
<keyword evidence="4" id="KW-1134">Transmembrane beta strand</keyword>
<keyword evidence="11" id="KW-1185">Reference proteome</keyword>
<evidence type="ECO:0000256" key="4">
    <source>
        <dbReference type="ARBA" id="ARBA00022452"/>
    </source>
</evidence>
<sequence length="476" mass="52503">MNVRPTLANPITLALLINIVCFPVKAATVSFDDAWQIVRNHNDELAAEKSNVEKAEYLQEASKALSLPRVTVSANYTYLDGPIEIAPSDLIASTPAGRSQANSLGGLAQLMGMTPGQFDKMFTSQLTDRDILTSSVRAIWPVFLGGRVMAAQDIAKGKTQEARYMLEMKEHAKFEDLSTYYFGVVLAQQVLDTRQEAERGLEKHYNNALKLESQGQIAKVERLQAQSSFDKARVERLKAQRDLEIAQVALTRLLKLQTPALPSTSLFVNEGLPAMTTFIDKTLRDYPGLRILDAKKTQANGVLDAEKGKYYPEVFLYGNYNLYEEDTLAAKTTPDWAVGVGVSIPLLDSSGRSDKVKAAHSAMTQVNYLRAQAEQDLSVLVEKTYREASQALEEYDGLASSITLAKESVALREKAFSQGLSTSLDVVDAELYLASVKTQRFAAAYHYVTALSRLLAVSGDINTFDQYENDKGLKVN</sequence>
<dbReference type="EMBL" id="JWYV01000009">
    <property type="protein sequence ID" value="KKC99642.1"/>
    <property type="molecule type" value="Genomic_DNA"/>
</dbReference>
<dbReference type="Pfam" id="PF02321">
    <property type="entry name" value="OEP"/>
    <property type="match status" value="2"/>
</dbReference>
<dbReference type="STRING" id="265726.KY46_12050"/>
<dbReference type="GO" id="GO:0009279">
    <property type="term" value="C:cell outer membrane"/>
    <property type="evidence" value="ECO:0007669"/>
    <property type="project" value="UniProtKB-SubCell"/>
</dbReference>
<dbReference type="PANTHER" id="PTHR30026">
    <property type="entry name" value="OUTER MEMBRANE PROTEIN TOLC"/>
    <property type="match status" value="1"/>
</dbReference>
<evidence type="ECO:0000256" key="5">
    <source>
        <dbReference type="ARBA" id="ARBA00022692"/>
    </source>
</evidence>
<keyword evidence="6" id="KW-0472">Membrane</keyword>
<evidence type="ECO:0000256" key="2">
    <source>
        <dbReference type="ARBA" id="ARBA00007613"/>
    </source>
</evidence>
<evidence type="ECO:0000256" key="7">
    <source>
        <dbReference type="ARBA" id="ARBA00023237"/>
    </source>
</evidence>
<dbReference type="RefSeq" id="WP_046220878.1">
    <property type="nucleotide sequence ID" value="NZ_JWYV01000009.1"/>
</dbReference>
<evidence type="ECO:0000313" key="10">
    <source>
        <dbReference type="EMBL" id="KKC99642.1"/>
    </source>
</evidence>
<keyword evidence="9" id="KW-0732">Signal</keyword>
<dbReference type="OrthoDB" id="5780445at2"/>
<dbReference type="GO" id="GO:0015562">
    <property type="term" value="F:efflux transmembrane transporter activity"/>
    <property type="evidence" value="ECO:0007669"/>
    <property type="project" value="InterPro"/>
</dbReference>
<feature type="chain" id="PRO_5002496554" evidence="9">
    <location>
        <begin position="27"/>
        <end position="476"/>
    </location>
</feature>
<organism evidence="10 11">
    <name type="scientific">Photobacterium halotolerans</name>
    <dbReference type="NCBI Taxonomy" id="265726"/>
    <lineage>
        <taxon>Bacteria</taxon>
        <taxon>Pseudomonadati</taxon>
        <taxon>Pseudomonadota</taxon>
        <taxon>Gammaproteobacteria</taxon>
        <taxon>Vibrionales</taxon>
        <taxon>Vibrionaceae</taxon>
        <taxon>Photobacterium</taxon>
    </lineage>
</organism>
<dbReference type="GO" id="GO:0015288">
    <property type="term" value="F:porin activity"/>
    <property type="evidence" value="ECO:0007669"/>
    <property type="project" value="TreeGrafter"/>
</dbReference>